<dbReference type="HAMAP" id="MF_01576">
    <property type="entry name" value="THF_DHG_CYH"/>
    <property type="match status" value="1"/>
</dbReference>
<dbReference type="AlphaFoldDB" id="A0A2Z5Y3G6"/>
<dbReference type="NCBIfam" id="NF010783">
    <property type="entry name" value="PRK14186.1"/>
    <property type="match status" value="1"/>
</dbReference>
<comment type="similarity">
    <text evidence="12">Belongs to the tetrahydrofolate dehydrogenase/cyclohydrolase family.</text>
</comment>
<keyword evidence="8 12" id="KW-0560">Oxidoreductase</keyword>
<protein>
    <recommendedName>
        <fullName evidence="12">Bifunctional protein FolD</fullName>
    </recommendedName>
    <domain>
        <recommendedName>
            <fullName evidence="12">Methylenetetrahydrofolate dehydrogenase</fullName>
            <ecNumber evidence="12">1.5.1.5</ecNumber>
        </recommendedName>
    </domain>
    <domain>
        <recommendedName>
            <fullName evidence="12">Methenyltetrahydrofolate cyclohydrolase</fullName>
            <ecNumber evidence="12">3.5.4.9</ecNumber>
        </recommendedName>
    </domain>
</protein>
<dbReference type="Pfam" id="PF02882">
    <property type="entry name" value="THF_DHG_CYH_C"/>
    <property type="match status" value="1"/>
</dbReference>
<evidence type="ECO:0000256" key="1">
    <source>
        <dbReference type="ARBA" id="ARBA00004777"/>
    </source>
</evidence>
<comment type="pathway">
    <text evidence="1 12">One-carbon metabolism; tetrahydrofolate interconversion.</text>
</comment>
<evidence type="ECO:0000256" key="7">
    <source>
        <dbReference type="ARBA" id="ARBA00022857"/>
    </source>
</evidence>
<dbReference type="OMA" id="VCHILTK"/>
<reference evidence="15 16" key="1">
    <citation type="submission" date="2018-01" db="EMBL/GenBank/DDBJ databases">
        <title>Whole genome sequence of Melissococcus plutonius DAT561.</title>
        <authorList>
            <person name="Okumura K."/>
            <person name="Takamatsu D."/>
            <person name="Okura M."/>
        </authorList>
    </citation>
    <scope>NUCLEOTIDE SEQUENCE [LARGE SCALE GENOMIC DNA]</scope>
    <source>
        <strain evidence="15 16">DAT561</strain>
    </source>
</reference>
<feature type="domain" description="Tetrahydrofolate dehydrogenase/cyclohydrolase catalytic" evidence="13">
    <location>
        <begin position="5"/>
        <end position="119"/>
    </location>
</feature>
<dbReference type="GO" id="GO:0035999">
    <property type="term" value="P:tetrahydrofolate interconversion"/>
    <property type="evidence" value="ECO:0007669"/>
    <property type="project" value="UniProtKB-UniRule"/>
</dbReference>
<evidence type="ECO:0000256" key="6">
    <source>
        <dbReference type="ARBA" id="ARBA00022801"/>
    </source>
</evidence>
<dbReference type="PRINTS" id="PR00085">
    <property type="entry name" value="THFDHDRGNASE"/>
</dbReference>
<evidence type="ECO:0000313" key="15">
    <source>
        <dbReference type="EMBL" id="BBC61278.1"/>
    </source>
</evidence>
<evidence type="ECO:0000259" key="14">
    <source>
        <dbReference type="Pfam" id="PF02882"/>
    </source>
</evidence>
<keyword evidence="3 12" id="KW-0554">One-carbon metabolism</keyword>
<evidence type="ECO:0000256" key="9">
    <source>
        <dbReference type="ARBA" id="ARBA00023102"/>
    </source>
</evidence>
<evidence type="ECO:0000313" key="16">
    <source>
        <dbReference type="Proteomes" id="UP000269226"/>
    </source>
</evidence>
<comment type="caution">
    <text evidence="12">Lacks conserved residue(s) required for the propagation of feature annotation.</text>
</comment>
<dbReference type="InterPro" id="IPR046346">
    <property type="entry name" value="Aminoacid_DH-like_N_sf"/>
</dbReference>
<gene>
    <name evidence="12" type="primary">folD</name>
    <name evidence="15" type="ORF">DAT561_1171</name>
</gene>
<dbReference type="CDD" id="cd01080">
    <property type="entry name" value="NAD_bind_m-THF_DH_Cyclohyd"/>
    <property type="match status" value="1"/>
</dbReference>
<dbReference type="GO" id="GO:0004488">
    <property type="term" value="F:methylenetetrahydrofolate dehydrogenase (NADP+) activity"/>
    <property type="evidence" value="ECO:0007669"/>
    <property type="project" value="UniProtKB-UniRule"/>
</dbReference>
<keyword evidence="4 12" id="KW-0028">Amino-acid biosynthesis</keyword>
<dbReference type="EMBL" id="AP018492">
    <property type="protein sequence ID" value="BBC61278.1"/>
    <property type="molecule type" value="Genomic_DNA"/>
</dbReference>
<dbReference type="PANTHER" id="PTHR48099:SF5">
    <property type="entry name" value="C-1-TETRAHYDROFOLATE SYNTHASE, CYTOPLASMIC"/>
    <property type="match status" value="1"/>
</dbReference>
<evidence type="ECO:0000256" key="5">
    <source>
        <dbReference type="ARBA" id="ARBA00022755"/>
    </source>
</evidence>
<feature type="domain" description="Tetrahydrofolate dehydrogenase/cyclohydrolase NAD(P)-binding" evidence="14">
    <location>
        <begin position="138"/>
        <end position="280"/>
    </location>
</feature>
<evidence type="ECO:0000256" key="3">
    <source>
        <dbReference type="ARBA" id="ARBA00022563"/>
    </source>
</evidence>
<evidence type="ECO:0000256" key="2">
    <source>
        <dbReference type="ARBA" id="ARBA00011738"/>
    </source>
</evidence>
<dbReference type="InterPro" id="IPR020630">
    <property type="entry name" value="THF_DH/CycHdrlase_cat_dom"/>
</dbReference>
<keyword evidence="5 12" id="KW-0658">Purine biosynthesis</keyword>
<name>A0A2Z5Y3G6_9ENTE</name>
<dbReference type="GO" id="GO:0005829">
    <property type="term" value="C:cytosol"/>
    <property type="evidence" value="ECO:0007669"/>
    <property type="project" value="TreeGrafter"/>
</dbReference>
<accession>A0A2Z5Y3G6</accession>
<sequence>MGIRMDGKKLAKELQLELTTEVSEIKKQGIQPGIVVLIVGEDPASNIYVKNKHITAEKIGIYSKIERLAETITEEELLTLIDHYNKNPFFHGILVQLPLPKHINQEKILLAIDPIKDIDGFHPMNLGKLFIGKPVQLPCTPYGIIKLLEAYQIDLVGKQAVVVGRSNIVGKPMMHLLTMKHATVTLAHSYTENLAEITKKADILVAAIGKGHFITKEFVKKGAVVIDVGMNRTDTGKLIGDVKFDEVEPLVDYITPVPGGVGPMTITMLMKQTIDAAKNSEIR</sequence>
<proteinExistence type="inferred from homology"/>
<evidence type="ECO:0000256" key="11">
    <source>
        <dbReference type="ARBA" id="ARBA00023268"/>
    </source>
</evidence>
<dbReference type="PROSITE" id="PS00767">
    <property type="entry name" value="THF_DHG_CYH_2"/>
    <property type="match status" value="1"/>
</dbReference>
<dbReference type="InterPro" id="IPR036291">
    <property type="entry name" value="NAD(P)-bd_dom_sf"/>
</dbReference>
<dbReference type="EC" id="3.5.4.9" evidence="12"/>
<organism evidence="15 16">
    <name type="scientific">Melissococcus plutonius</name>
    <dbReference type="NCBI Taxonomy" id="33970"/>
    <lineage>
        <taxon>Bacteria</taxon>
        <taxon>Bacillati</taxon>
        <taxon>Bacillota</taxon>
        <taxon>Bacilli</taxon>
        <taxon>Lactobacillales</taxon>
        <taxon>Enterococcaceae</taxon>
        <taxon>Melissococcus</taxon>
    </lineage>
</organism>
<dbReference type="GO" id="GO:0004477">
    <property type="term" value="F:methenyltetrahydrofolate cyclohydrolase activity"/>
    <property type="evidence" value="ECO:0007669"/>
    <property type="project" value="UniProtKB-UniRule"/>
</dbReference>
<keyword evidence="10 12" id="KW-0486">Methionine biosynthesis</keyword>
<dbReference type="PROSITE" id="PS00766">
    <property type="entry name" value="THF_DHG_CYH_1"/>
    <property type="match status" value="1"/>
</dbReference>
<evidence type="ECO:0000256" key="4">
    <source>
        <dbReference type="ARBA" id="ARBA00022605"/>
    </source>
</evidence>
<comment type="catalytic activity">
    <reaction evidence="12">
        <text>(6R)-5,10-methylene-5,6,7,8-tetrahydrofolate + NADP(+) = (6R)-5,10-methenyltetrahydrofolate + NADPH</text>
        <dbReference type="Rhea" id="RHEA:22812"/>
        <dbReference type="ChEBI" id="CHEBI:15636"/>
        <dbReference type="ChEBI" id="CHEBI:57455"/>
        <dbReference type="ChEBI" id="CHEBI:57783"/>
        <dbReference type="ChEBI" id="CHEBI:58349"/>
        <dbReference type="EC" id="1.5.1.5"/>
    </reaction>
</comment>
<evidence type="ECO:0000256" key="12">
    <source>
        <dbReference type="HAMAP-Rule" id="MF_01576"/>
    </source>
</evidence>
<dbReference type="SUPFAM" id="SSF53223">
    <property type="entry name" value="Aminoacid dehydrogenase-like, N-terminal domain"/>
    <property type="match status" value="1"/>
</dbReference>
<comment type="catalytic activity">
    <reaction evidence="12">
        <text>(6R)-5,10-methenyltetrahydrofolate + H2O = (6R)-10-formyltetrahydrofolate + H(+)</text>
        <dbReference type="Rhea" id="RHEA:23700"/>
        <dbReference type="ChEBI" id="CHEBI:15377"/>
        <dbReference type="ChEBI" id="CHEBI:15378"/>
        <dbReference type="ChEBI" id="CHEBI:57455"/>
        <dbReference type="ChEBI" id="CHEBI:195366"/>
        <dbReference type="EC" id="3.5.4.9"/>
    </reaction>
</comment>
<evidence type="ECO:0000256" key="10">
    <source>
        <dbReference type="ARBA" id="ARBA00023167"/>
    </source>
</evidence>
<dbReference type="Gene3D" id="3.40.50.720">
    <property type="entry name" value="NAD(P)-binding Rossmann-like Domain"/>
    <property type="match status" value="1"/>
</dbReference>
<dbReference type="Gene3D" id="3.40.50.10860">
    <property type="entry name" value="Leucine Dehydrogenase, chain A, domain 1"/>
    <property type="match status" value="1"/>
</dbReference>
<dbReference type="EC" id="1.5.1.5" evidence="12"/>
<dbReference type="InterPro" id="IPR020631">
    <property type="entry name" value="THF_DH/CycHdrlase_NAD-bd_dom"/>
</dbReference>
<keyword evidence="11 12" id="KW-0511">Multifunctional enzyme</keyword>
<dbReference type="GeneID" id="57043717"/>
<dbReference type="InterPro" id="IPR000672">
    <property type="entry name" value="THF_DH/CycHdrlase"/>
</dbReference>
<dbReference type="InterPro" id="IPR020867">
    <property type="entry name" value="THF_DH/CycHdrlase_CS"/>
</dbReference>
<dbReference type="GO" id="GO:0000105">
    <property type="term" value="P:L-histidine biosynthetic process"/>
    <property type="evidence" value="ECO:0007669"/>
    <property type="project" value="UniProtKB-KW"/>
</dbReference>
<keyword evidence="9 12" id="KW-0368">Histidine biosynthesis</keyword>
<dbReference type="GO" id="GO:0006164">
    <property type="term" value="P:purine nucleotide biosynthetic process"/>
    <property type="evidence" value="ECO:0007669"/>
    <property type="project" value="UniProtKB-KW"/>
</dbReference>
<evidence type="ECO:0000259" key="13">
    <source>
        <dbReference type="Pfam" id="PF00763"/>
    </source>
</evidence>
<dbReference type="FunFam" id="3.40.50.10860:FF:000005">
    <property type="entry name" value="C-1-tetrahydrofolate synthase, cytoplasmic, putative"/>
    <property type="match status" value="1"/>
</dbReference>
<dbReference type="Pfam" id="PF00763">
    <property type="entry name" value="THF_DHG_CYH"/>
    <property type="match status" value="1"/>
</dbReference>
<dbReference type="GO" id="GO:0009086">
    <property type="term" value="P:methionine biosynthetic process"/>
    <property type="evidence" value="ECO:0007669"/>
    <property type="project" value="UniProtKB-KW"/>
</dbReference>
<dbReference type="RefSeq" id="WP_013773660.1">
    <property type="nucleotide sequence ID" value="NZ_AP018492.1"/>
</dbReference>
<comment type="function">
    <text evidence="12">Catalyzes the oxidation of 5,10-methylenetetrahydrofolate to 5,10-methenyltetrahydrofolate and then the hydrolysis of 5,10-methenyltetrahydrofolate to 10-formyltetrahydrofolate.</text>
</comment>
<keyword evidence="7 12" id="KW-0521">NADP</keyword>
<dbReference type="UniPathway" id="UPA00193"/>
<dbReference type="FunFam" id="3.40.50.720:FF:000094">
    <property type="entry name" value="Bifunctional protein FolD"/>
    <property type="match status" value="1"/>
</dbReference>
<evidence type="ECO:0000256" key="8">
    <source>
        <dbReference type="ARBA" id="ARBA00023002"/>
    </source>
</evidence>
<dbReference type="SUPFAM" id="SSF51735">
    <property type="entry name" value="NAD(P)-binding Rossmann-fold domains"/>
    <property type="match status" value="1"/>
</dbReference>
<feature type="binding site" evidence="12">
    <location>
        <begin position="164"/>
        <end position="166"/>
    </location>
    <ligand>
        <name>NADP(+)</name>
        <dbReference type="ChEBI" id="CHEBI:58349"/>
    </ligand>
</feature>
<keyword evidence="6 12" id="KW-0378">Hydrolase</keyword>
<dbReference type="Proteomes" id="UP000269226">
    <property type="component" value="Chromosome"/>
</dbReference>
<dbReference type="PANTHER" id="PTHR48099">
    <property type="entry name" value="C-1-TETRAHYDROFOLATE SYNTHASE, CYTOPLASMIC-RELATED"/>
    <property type="match status" value="1"/>
</dbReference>
<comment type="subunit">
    <text evidence="2 12">Homodimer.</text>
</comment>